<proteinExistence type="predicted"/>
<protein>
    <submittedName>
        <fullName evidence="1">Uncharacterized protein</fullName>
    </submittedName>
</protein>
<evidence type="ECO:0000313" key="1">
    <source>
        <dbReference type="EMBL" id="KKK98078.1"/>
    </source>
</evidence>
<comment type="caution">
    <text evidence="1">The sequence shown here is derived from an EMBL/GenBank/DDBJ whole genome shotgun (WGS) entry which is preliminary data.</text>
</comment>
<dbReference type="EMBL" id="LAZR01045772">
    <property type="protein sequence ID" value="KKK98078.1"/>
    <property type="molecule type" value="Genomic_DNA"/>
</dbReference>
<gene>
    <name evidence="1" type="ORF">LCGC14_2646360</name>
</gene>
<sequence length="87" mass="10074">MTEPLRFCIASIGDGHEATETINELPYCSEHADRLRRIVTAPPNLKRHLRKLRRMTGPGRTRRRVRYMEGLSERERIWVSKSLAGGD</sequence>
<dbReference type="AlphaFoldDB" id="A0A0F8ZW42"/>
<organism evidence="1">
    <name type="scientific">marine sediment metagenome</name>
    <dbReference type="NCBI Taxonomy" id="412755"/>
    <lineage>
        <taxon>unclassified sequences</taxon>
        <taxon>metagenomes</taxon>
        <taxon>ecological metagenomes</taxon>
    </lineage>
</organism>
<reference evidence="1" key="1">
    <citation type="journal article" date="2015" name="Nature">
        <title>Complex archaea that bridge the gap between prokaryotes and eukaryotes.</title>
        <authorList>
            <person name="Spang A."/>
            <person name="Saw J.H."/>
            <person name="Jorgensen S.L."/>
            <person name="Zaremba-Niedzwiedzka K."/>
            <person name="Martijn J."/>
            <person name="Lind A.E."/>
            <person name="van Eijk R."/>
            <person name="Schleper C."/>
            <person name="Guy L."/>
            <person name="Ettema T.J."/>
        </authorList>
    </citation>
    <scope>NUCLEOTIDE SEQUENCE</scope>
</reference>
<name>A0A0F8ZW42_9ZZZZ</name>
<accession>A0A0F8ZW42</accession>